<dbReference type="Proteomes" id="UP000000233">
    <property type="component" value="Chromosome"/>
</dbReference>
<gene>
    <name evidence="1" type="ordered locus">PST_3572</name>
</gene>
<accession>A4VQE9</accession>
<dbReference type="HOGENOM" id="CLU_3172308_0_0_6"/>
<dbReference type="KEGG" id="psa:PST_3572"/>
<evidence type="ECO:0000313" key="1">
    <source>
        <dbReference type="EMBL" id="ABP81200.1"/>
    </source>
</evidence>
<name>A4VQE9_STUS1</name>
<sequence length="47" mass="5344">MVKGCYFSRIPPVCLAYLAKRFIDFFYRQCGKGAHMSVLAEIRSAKA</sequence>
<dbReference type="EMBL" id="CP000304">
    <property type="protein sequence ID" value="ABP81200.1"/>
    <property type="molecule type" value="Genomic_DNA"/>
</dbReference>
<dbReference type="AlphaFoldDB" id="A4VQE9"/>
<reference evidence="1 2" key="1">
    <citation type="journal article" date="2008" name="Proc. Natl. Acad. Sci. U.S.A.">
        <title>Nitrogen fixation island and rhizosphere competence traits in the genome of root-associated Pseudomonas stutzeri A1501.</title>
        <authorList>
            <person name="Yan Y."/>
            <person name="Yang J."/>
            <person name="Dou Y."/>
            <person name="Chen M."/>
            <person name="Ping S."/>
            <person name="Peng J."/>
            <person name="Lu W."/>
            <person name="Zhang W."/>
            <person name="Yao Z."/>
            <person name="Li H."/>
            <person name="Liu W."/>
            <person name="He S."/>
            <person name="Geng L."/>
            <person name="Zhang X."/>
            <person name="Yang F."/>
            <person name="Yu H."/>
            <person name="Zhan Y."/>
            <person name="Li D."/>
            <person name="Lin Z."/>
            <person name="Wang Y."/>
            <person name="Elmerich C."/>
            <person name="Lin M."/>
            <person name="Jin Q."/>
        </authorList>
    </citation>
    <scope>NUCLEOTIDE SEQUENCE [LARGE SCALE GENOMIC DNA]</scope>
    <source>
        <strain evidence="1 2">A1501</strain>
    </source>
</reference>
<keyword evidence="2" id="KW-1185">Reference proteome</keyword>
<organism evidence="1 2">
    <name type="scientific">Stutzerimonas stutzeri (strain A1501)</name>
    <name type="common">Pseudomonas stutzeri</name>
    <dbReference type="NCBI Taxonomy" id="379731"/>
    <lineage>
        <taxon>Bacteria</taxon>
        <taxon>Pseudomonadati</taxon>
        <taxon>Pseudomonadota</taxon>
        <taxon>Gammaproteobacteria</taxon>
        <taxon>Pseudomonadales</taxon>
        <taxon>Pseudomonadaceae</taxon>
        <taxon>Stutzerimonas</taxon>
    </lineage>
</organism>
<proteinExistence type="predicted"/>
<protein>
    <submittedName>
        <fullName evidence="1">Uncharacterized protein</fullName>
    </submittedName>
</protein>
<evidence type="ECO:0000313" key="2">
    <source>
        <dbReference type="Proteomes" id="UP000000233"/>
    </source>
</evidence>